<protein>
    <submittedName>
        <fullName evidence="2">Uncharacterized protein</fullName>
    </submittedName>
</protein>
<sequence length="112" mass="12292">MGFLGGLVGISIMFALGSVAANFVIHVLRPQWSSKKHILWCSMLPPAALWLLVTVVTLFSGFESFDAFVLVPSIVLAIILPFSGALVGIPVSWFVVKTMKWKKSEPLDDIFK</sequence>
<keyword evidence="3" id="KW-1185">Reference proteome</keyword>
<proteinExistence type="predicted"/>
<keyword evidence="1" id="KW-0812">Transmembrane</keyword>
<keyword evidence="1" id="KW-0472">Membrane</keyword>
<organism evidence="2 3">
    <name type="scientific">Parasphingorhabdus marina DSM 22363</name>
    <dbReference type="NCBI Taxonomy" id="1123272"/>
    <lineage>
        <taxon>Bacteria</taxon>
        <taxon>Pseudomonadati</taxon>
        <taxon>Pseudomonadota</taxon>
        <taxon>Alphaproteobacteria</taxon>
        <taxon>Sphingomonadales</taxon>
        <taxon>Sphingomonadaceae</taxon>
        <taxon>Parasphingorhabdus</taxon>
    </lineage>
</organism>
<reference evidence="3" key="1">
    <citation type="submission" date="2016-11" db="EMBL/GenBank/DDBJ databases">
        <authorList>
            <person name="Varghese N."/>
            <person name="Submissions S."/>
        </authorList>
    </citation>
    <scope>NUCLEOTIDE SEQUENCE [LARGE SCALE GENOMIC DNA]</scope>
    <source>
        <strain evidence="3">DSM 22363</strain>
    </source>
</reference>
<feature type="transmembrane region" description="Helical" evidence="1">
    <location>
        <begin position="37"/>
        <end position="62"/>
    </location>
</feature>
<dbReference type="Proteomes" id="UP000185192">
    <property type="component" value="Unassembled WGS sequence"/>
</dbReference>
<dbReference type="AlphaFoldDB" id="A0A1N6FJH1"/>
<gene>
    <name evidence="2" type="ORF">SAMN02745824_2420</name>
</gene>
<dbReference type="STRING" id="1123272.SAMN02745824_2420"/>
<name>A0A1N6FJH1_9SPHN</name>
<evidence type="ECO:0000313" key="2">
    <source>
        <dbReference type="EMBL" id="SIN95417.1"/>
    </source>
</evidence>
<evidence type="ECO:0000313" key="3">
    <source>
        <dbReference type="Proteomes" id="UP000185192"/>
    </source>
</evidence>
<keyword evidence="1" id="KW-1133">Transmembrane helix</keyword>
<accession>A0A1N6FJH1</accession>
<feature type="transmembrane region" description="Helical" evidence="1">
    <location>
        <begin position="74"/>
        <end position="96"/>
    </location>
</feature>
<dbReference type="EMBL" id="FSQW01000002">
    <property type="protein sequence ID" value="SIN95417.1"/>
    <property type="molecule type" value="Genomic_DNA"/>
</dbReference>
<feature type="transmembrane region" description="Helical" evidence="1">
    <location>
        <begin position="6"/>
        <end position="25"/>
    </location>
</feature>
<evidence type="ECO:0000256" key="1">
    <source>
        <dbReference type="SAM" id="Phobius"/>
    </source>
</evidence>